<comment type="caution">
    <text evidence="1">The sequence shown here is derived from an EMBL/GenBank/DDBJ whole genome shotgun (WGS) entry which is preliminary data.</text>
</comment>
<keyword evidence="2" id="KW-1185">Reference proteome</keyword>
<dbReference type="RefSeq" id="WP_310300518.1">
    <property type="nucleotide sequence ID" value="NZ_BAAAPS010000008.1"/>
</dbReference>
<evidence type="ECO:0000313" key="2">
    <source>
        <dbReference type="Proteomes" id="UP001183648"/>
    </source>
</evidence>
<sequence>MLTLARLQAVEQDRLVLASGTEVPSAWSLVVPPTRGQDVVAETPGLADARGLVPVGETFRSTTYDDVHVVGAAAAVDLPWTTAQPGASPLGSGFPVETQARTATADVAAMLRRRVFRLTPAE</sequence>
<dbReference type="Gene3D" id="3.50.50.60">
    <property type="entry name" value="FAD/NAD(P)-binding domain"/>
    <property type="match status" value="2"/>
</dbReference>
<reference evidence="1 2" key="1">
    <citation type="submission" date="2023-07" db="EMBL/GenBank/DDBJ databases">
        <title>Sequencing the genomes of 1000 actinobacteria strains.</title>
        <authorList>
            <person name="Klenk H.-P."/>
        </authorList>
    </citation>
    <scope>NUCLEOTIDE SEQUENCE [LARGE SCALE GENOMIC DNA]</scope>
    <source>
        <strain evidence="1 2">DSM 19426</strain>
    </source>
</reference>
<name>A0ABU2BTC1_9ACTN</name>
<evidence type="ECO:0000313" key="1">
    <source>
        <dbReference type="EMBL" id="MDR7361877.1"/>
    </source>
</evidence>
<protein>
    <submittedName>
        <fullName evidence="1">NADH dehydrogenase FAD-containing subunit</fullName>
    </submittedName>
</protein>
<dbReference type="SUPFAM" id="SSF51905">
    <property type="entry name" value="FAD/NAD(P)-binding domain"/>
    <property type="match status" value="1"/>
</dbReference>
<accession>A0ABU2BTC1</accession>
<dbReference type="InterPro" id="IPR036188">
    <property type="entry name" value="FAD/NAD-bd_sf"/>
</dbReference>
<gene>
    <name evidence="1" type="ORF">J2S63_001430</name>
</gene>
<dbReference type="Proteomes" id="UP001183648">
    <property type="component" value="Unassembled WGS sequence"/>
</dbReference>
<dbReference type="EMBL" id="JAVDYG010000001">
    <property type="protein sequence ID" value="MDR7361877.1"/>
    <property type="molecule type" value="Genomic_DNA"/>
</dbReference>
<proteinExistence type="predicted"/>
<organism evidence="1 2">
    <name type="scientific">Nocardioides marmoribigeumensis</name>
    <dbReference type="NCBI Taxonomy" id="433649"/>
    <lineage>
        <taxon>Bacteria</taxon>
        <taxon>Bacillati</taxon>
        <taxon>Actinomycetota</taxon>
        <taxon>Actinomycetes</taxon>
        <taxon>Propionibacteriales</taxon>
        <taxon>Nocardioidaceae</taxon>
        <taxon>Nocardioides</taxon>
    </lineage>
</organism>